<feature type="chain" id="PRO_5014921551" evidence="2">
    <location>
        <begin position="27"/>
        <end position="108"/>
    </location>
</feature>
<keyword evidence="2" id="KW-0732">Signal</keyword>
<proteinExistence type="predicted"/>
<sequence length="108" mass="11554">MMLRYPPSLLAAPLLLLLGKKSPISLQVFTVQCTAYAKDPGLDGGCPPRRLQFAALGFDLWGGGTPNHSHTHTYTHAQYTARHNTTGFTTPGKMTVPTGMGIPTTDDG</sequence>
<dbReference type="AlphaFoldDB" id="A0A2M4C8J5"/>
<organism evidence="3">
    <name type="scientific">Anopheles marajoara</name>
    <dbReference type="NCBI Taxonomy" id="58244"/>
    <lineage>
        <taxon>Eukaryota</taxon>
        <taxon>Metazoa</taxon>
        <taxon>Ecdysozoa</taxon>
        <taxon>Arthropoda</taxon>
        <taxon>Hexapoda</taxon>
        <taxon>Insecta</taxon>
        <taxon>Pterygota</taxon>
        <taxon>Neoptera</taxon>
        <taxon>Endopterygota</taxon>
        <taxon>Diptera</taxon>
        <taxon>Nematocera</taxon>
        <taxon>Culicoidea</taxon>
        <taxon>Culicidae</taxon>
        <taxon>Anophelinae</taxon>
        <taxon>Anopheles</taxon>
    </lineage>
</organism>
<evidence type="ECO:0000256" key="2">
    <source>
        <dbReference type="SAM" id="SignalP"/>
    </source>
</evidence>
<evidence type="ECO:0000256" key="1">
    <source>
        <dbReference type="SAM" id="MobiDB-lite"/>
    </source>
</evidence>
<feature type="signal peptide" evidence="2">
    <location>
        <begin position="1"/>
        <end position="26"/>
    </location>
</feature>
<dbReference type="EMBL" id="GGFJ01012320">
    <property type="protein sequence ID" value="MBW61461.1"/>
    <property type="molecule type" value="Transcribed_RNA"/>
</dbReference>
<protein>
    <submittedName>
        <fullName evidence="3">Putative secreted protein</fullName>
    </submittedName>
</protein>
<name>A0A2M4C8J5_9DIPT</name>
<reference evidence="3" key="1">
    <citation type="submission" date="2018-01" db="EMBL/GenBank/DDBJ databases">
        <title>An insight into the sialome of Amazonian anophelines.</title>
        <authorList>
            <person name="Ribeiro J.M."/>
            <person name="Scarpassa V."/>
            <person name="Calvo E."/>
        </authorList>
    </citation>
    <scope>NUCLEOTIDE SEQUENCE</scope>
    <source>
        <tissue evidence="3">Salivary glands</tissue>
    </source>
</reference>
<feature type="region of interest" description="Disordered" evidence="1">
    <location>
        <begin position="85"/>
        <end position="108"/>
    </location>
</feature>
<evidence type="ECO:0000313" key="3">
    <source>
        <dbReference type="EMBL" id="MBW61461.1"/>
    </source>
</evidence>
<accession>A0A2M4C8J5</accession>